<dbReference type="InterPro" id="IPR030960">
    <property type="entry name" value="DHQS/DOIS_N"/>
</dbReference>
<evidence type="ECO:0000256" key="1">
    <source>
        <dbReference type="ARBA" id="ARBA00022605"/>
    </source>
</evidence>
<evidence type="ECO:0000259" key="3">
    <source>
        <dbReference type="Pfam" id="PF01959"/>
    </source>
</evidence>
<evidence type="ECO:0000259" key="4">
    <source>
        <dbReference type="Pfam" id="PF26558"/>
    </source>
</evidence>
<keyword evidence="2" id="KW-0057">Aromatic amino acid biosynthesis</keyword>
<dbReference type="RefSeq" id="WP_073472176.1">
    <property type="nucleotide sequence ID" value="NZ_FQZU01000001.1"/>
</dbReference>
<dbReference type="PANTHER" id="PTHR33563">
    <property type="match status" value="1"/>
</dbReference>
<dbReference type="GO" id="GO:0003856">
    <property type="term" value="F:3-dehydroquinate synthase activity"/>
    <property type="evidence" value="ECO:0007669"/>
    <property type="project" value="InterPro"/>
</dbReference>
<dbReference type="GO" id="GO:0008652">
    <property type="term" value="P:amino acid biosynthetic process"/>
    <property type="evidence" value="ECO:0007669"/>
    <property type="project" value="UniProtKB-KW"/>
</dbReference>
<evidence type="ECO:0000313" key="6">
    <source>
        <dbReference type="Proteomes" id="UP000183994"/>
    </source>
</evidence>
<keyword evidence="1" id="KW-0028">Amino-acid biosynthesis</keyword>
<feature type="domain" description="3-dehydroquinate synthase N-terminal" evidence="3">
    <location>
        <begin position="1"/>
        <end position="142"/>
    </location>
</feature>
<organism evidence="5 6">
    <name type="scientific">Desulfatibacillum alkenivorans DSM 16219</name>
    <dbReference type="NCBI Taxonomy" id="1121393"/>
    <lineage>
        <taxon>Bacteria</taxon>
        <taxon>Pseudomonadati</taxon>
        <taxon>Thermodesulfobacteriota</taxon>
        <taxon>Desulfobacteria</taxon>
        <taxon>Desulfobacterales</taxon>
        <taxon>Desulfatibacillaceae</taxon>
        <taxon>Desulfatibacillum</taxon>
    </lineage>
</organism>
<dbReference type="GO" id="GO:0009073">
    <property type="term" value="P:aromatic amino acid family biosynthetic process"/>
    <property type="evidence" value="ECO:0007669"/>
    <property type="project" value="UniProtKB-KW"/>
</dbReference>
<feature type="domain" description="3-dehydroquinate synthase C-terminal" evidence="4">
    <location>
        <begin position="156"/>
        <end position="330"/>
    </location>
</feature>
<gene>
    <name evidence="5" type="ORF">SAMN02745216_00310</name>
</gene>
<dbReference type="Pfam" id="PF01959">
    <property type="entry name" value="DHQS"/>
    <property type="match status" value="1"/>
</dbReference>
<dbReference type="NCBIfam" id="NF002627">
    <property type="entry name" value="PRK02290.1-5"/>
    <property type="match status" value="1"/>
</dbReference>
<reference evidence="6" key="1">
    <citation type="submission" date="2016-11" db="EMBL/GenBank/DDBJ databases">
        <authorList>
            <person name="Varghese N."/>
            <person name="Submissions S."/>
        </authorList>
    </citation>
    <scope>NUCLEOTIDE SEQUENCE [LARGE SCALE GENOMIC DNA]</scope>
    <source>
        <strain evidence="6">DSM 16219</strain>
    </source>
</reference>
<dbReference type="InterPro" id="IPR002812">
    <property type="entry name" value="DHQS"/>
</dbReference>
<keyword evidence="6" id="KW-1185">Reference proteome</keyword>
<sequence length="330" mass="35247">MKTIWVKVDPWNKDLVTTALEGGADALMVPEGYAEKVKELGRITTIAPDGDLIPGKDLSTITITGMDDEDQIIQAQAMGPVIVDTPDWSIIPLENLIAKGARVVHPAKSLDEAKTAAGILEHGVWGVLIDTPDPAELKRTLAFLKGEGISAPVVPVEITEVKAVGMGDRVCVDTCTDMKPGEGMLVGNSSAAMFLIHSESIENPYVAARPFRVNAGAVHAYTKVPGNKTRYLSELSAGDEVLITDYKGKCSIGVVGRLKIEKRPLLLITAKAGDKKITTICQNAETIRLVATDGKPLSVVALKPGDKVLASLEEGGRHFGHKIKETITEK</sequence>
<dbReference type="PIRSF" id="PIRSF006655">
    <property type="entry name" value="DHQ_synth"/>
    <property type="match status" value="1"/>
</dbReference>
<dbReference type="STRING" id="1121393.SAMN02745216_00310"/>
<evidence type="ECO:0000256" key="2">
    <source>
        <dbReference type="ARBA" id="ARBA00023141"/>
    </source>
</evidence>
<protein>
    <submittedName>
        <fullName evidence="5">3-dehydroquinate synthase II</fullName>
    </submittedName>
</protein>
<proteinExistence type="inferred from homology"/>
<dbReference type="AlphaFoldDB" id="A0A1M6CRX0"/>
<dbReference type="GO" id="GO:0016491">
    <property type="term" value="F:oxidoreductase activity"/>
    <property type="evidence" value="ECO:0007669"/>
    <property type="project" value="InterPro"/>
</dbReference>
<accession>A0A1M6CRX0</accession>
<dbReference type="OrthoDB" id="2043123at2"/>
<name>A0A1M6CRX0_9BACT</name>
<dbReference type="PANTHER" id="PTHR33563:SF1">
    <property type="entry name" value="3-DEHYDROQUINATE SYNTHASE"/>
    <property type="match status" value="1"/>
</dbReference>
<dbReference type="InterPro" id="IPR056179">
    <property type="entry name" value="DHQS_C"/>
</dbReference>
<evidence type="ECO:0000313" key="5">
    <source>
        <dbReference type="EMBL" id="SHI63736.1"/>
    </source>
</evidence>
<dbReference type="Proteomes" id="UP000183994">
    <property type="component" value="Unassembled WGS sequence"/>
</dbReference>
<dbReference type="HAMAP" id="MF_01244">
    <property type="entry name" value="Arch_DHQ_synthase"/>
    <property type="match status" value="1"/>
</dbReference>
<dbReference type="EMBL" id="FQZU01000001">
    <property type="protein sequence ID" value="SHI63736.1"/>
    <property type="molecule type" value="Genomic_DNA"/>
</dbReference>
<dbReference type="Pfam" id="PF26558">
    <property type="entry name" value="DHQS_2nd"/>
    <property type="match status" value="1"/>
</dbReference>